<evidence type="ECO:0000256" key="6">
    <source>
        <dbReference type="RuleBase" id="RU368080"/>
    </source>
</evidence>
<dbReference type="GO" id="GO:0060090">
    <property type="term" value="F:molecular adaptor activity"/>
    <property type="evidence" value="ECO:0007669"/>
    <property type="project" value="TreeGrafter"/>
</dbReference>
<evidence type="ECO:0000256" key="5">
    <source>
        <dbReference type="ARBA" id="ARBA00023136"/>
    </source>
</evidence>
<dbReference type="PANTHER" id="PTHR28005:SF1">
    <property type="entry name" value="AUTOPHAGY-RELATED PROTEIN 17"/>
    <property type="match status" value="1"/>
</dbReference>
<keyword evidence="4 6" id="KW-0072">Autophagy</keyword>
<protein>
    <recommendedName>
        <fullName evidence="2 6">Autophagy-related protein 17</fullName>
    </recommendedName>
</protein>
<dbReference type="OrthoDB" id="1937984at2759"/>
<dbReference type="GO" id="GO:0000045">
    <property type="term" value="P:autophagosome assembly"/>
    <property type="evidence" value="ECO:0007669"/>
    <property type="project" value="TreeGrafter"/>
</dbReference>
<evidence type="ECO:0000256" key="4">
    <source>
        <dbReference type="ARBA" id="ARBA00023006"/>
    </source>
</evidence>
<reference evidence="9 10" key="2">
    <citation type="journal article" date="2021" name="Curr. Genet.">
        <title>Genetic response to nitrogen starvation in the aggressive Eucalyptus foliar pathogen Teratosphaeria destructans.</title>
        <authorList>
            <person name="Havenga M."/>
            <person name="Wingfield B.D."/>
            <person name="Wingfield M.J."/>
            <person name="Dreyer L.L."/>
            <person name="Roets F."/>
            <person name="Aylward J."/>
        </authorList>
    </citation>
    <scope>NUCLEOTIDE SEQUENCE [LARGE SCALE GENOMIC DNA]</scope>
    <source>
        <strain evidence="9">CMW44962</strain>
    </source>
</reference>
<dbReference type="PANTHER" id="PTHR28005">
    <property type="entry name" value="AUTOPHAGY-RELATED PROTEIN 17"/>
    <property type="match status" value="1"/>
</dbReference>
<dbReference type="EMBL" id="RIBY02002534">
    <property type="protein sequence ID" value="KAH9809813.1"/>
    <property type="molecule type" value="Genomic_DNA"/>
</dbReference>
<evidence type="ECO:0000256" key="2">
    <source>
        <dbReference type="ARBA" id="ARBA00013806"/>
    </source>
</evidence>
<feature type="domain" description="Autophagy protein ATG17-like" evidence="8">
    <location>
        <begin position="39"/>
        <end position="475"/>
    </location>
</feature>
<dbReference type="GO" id="GO:0034045">
    <property type="term" value="C:phagophore assembly site membrane"/>
    <property type="evidence" value="ECO:0007669"/>
    <property type="project" value="UniProtKB-SubCell"/>
</dbReference>
<comment type="similarity">
    <text evidence="1 6">Belongs to the ATG17 family.</text>
</comment>
<gene>
    <name evidence="9" type="ORF">Tdes44962_MAKER06054</name>
</gene>
<comment type="caution">
    <text evidence="9">The sequence shown here is derived from an EMBL/GenBank/DDBJ whole genome shotgun (WGS) entry which is preliminary data.</text>
</comment>
<evidence type="ECO:0000313" key="9">
    <source>
        <dbReference type="EMBL" id="KAH9809813.1"/>
    </source>
</evidence>
<keyword evidence="5" id="KW-0472">Membrane</keyword>
<dbReference type="GO" id="GO:0034727">
    <property type="term" value="P:piecemeal microautophagy of the nucleus"/>
    <property type="evidence" value="ECO:0007669"/>
    <property type="project" value="TreeGrafter"/>
</dbReference>
<dbReference type="InterPro" id="IPR045326">
    <property type="entry name" value="ATG17-like_dom"/>
</dbReference>
<evidence type="ECO:0000259" key="8">
    <source>
        <dbReference type="Pfam" id="PF04108"/>
    </source>
</evidence>
<accession>A0A9W7VXS7</accession>
<dbReference type="GO" id="GO:0000422">
    <property type="term" value="P:autophagy of mitochondrion"/>
    <property type="evidence" value="ECO:0007669"/>
    <property type="project" value="TreeGrafter"/>
</dbReference>
<keyword evidence="10" id="KW-1185">Reference proteome</keyword>
<dbReference type="InterPro" id="IPR007240">
    <property type="entry name" value="Atg17"/>
</dbReference>
<reference evidence="9 10" key="1">
    <citation type="journal article" date="2018" name="IMA Fungus">
        <title>IMA Genome-F 10: Nine draft genome sequences of Claviceps purpurea s.lat., including C. arundinis, C. humidiphila, and C. cf. spartinae, pseudomolecules for the pitch canker pathogen Fusarium circinatum, draft genome of Davidsoniella eucalypti, Grosmannia galeiformis, Quambalaria eucalypti, and Teratosphaeria destructans.</title>
        <authorList>
            <person name="Wingfield B.D."/>
            <person name="Liu M."/>
            <person name="Nguyen H.D."/>
            <person name="Lane F.A."/>
            <person name="Morgan S.W."/>
            <person name="De Vos L."/>
            <person name="Wilken P.M."/>
            <person name="Duong T.A."/>
            <person name="Aylward J."/>
            <person name="Coetzee M.P."/>
            <person name="Dadej K."/>
            <person name="De Beer Z.W."/>
            <person name="Findlay W."/>
            <person name="Havenga M."/>
            <person name="Kolarik M."/>
            <person name="Menzies J.G."/>
            <person name="Naidoo K."/>
            <person name="Pochopski O."/>
            <person name="Shoukouhi P."/>
            <person name="Santana Q.C."/>
            <person name="Seifert K.A."/>
            <person name="Soal N."/>
            <person name="Steenkamp E.T."/>
            <person name="Tatham C.T."/>
            <person name="van der Nest M.A."/>
            <person name="Wingfield M.J."/>
        </authorList>
    </citation>
    <scope>NUCLEOTIDE SEQUENCE [LARGE SCALE GENOMIC DNA]</scope>
    <source>
        <strain evidence="9">CMW44962</strain>
    </source>
</reference>
<organism evidence="9 10">
    <name type="scientific">Teratosphaeria destructans</name>
    <dbReference type="NCBI Taxonomy" id="418781"/>
    <lineage>
        <taxon>Eukaryota</taxon>
        <taxon>Fungi</taxon>
        <taxon>Dikarya</taxon>
        <taxon>Ascomycota</taxon>
        <taxon>Pezizomycotina</taxon>
        <taxon>Dothideomycetes</taxon>
        <taxon>Dothideomycetidae</taxon>
        <taxon>Mycosphaerellales</taxon>
        <taxon>Teratosphaeriaceae</taxon>
        <taxon>Teratosphaeria</taxon>
    </lineage>
</organism>
<evidence type="ECO:0000313" key="10">
    <source>
        <dbReference type="Proteomes" id="UP001138500"/>
    </source>
</evidence>
<evidence type="ECO:0000256" key="7">
    <source>
        <dbReference type="SAM" id="MobiDB-lite"/>
    </source>
</evidence>
<feature type="region of interest" description="Disordered" evidence="7">
    <location>
        <begin position="1"/>
        <end position="21"/>
    </location>
</feature>
<evidence type="ECO:0000256" key="3">
    <source>
        <dbReference type="ARBA" id="ARBA00022490"/>
    </source>
</evidence>
<dbReference type="Proteomes" id="UP001138500">
    <property type="component" value="Unassembled WGS sequence"/>
</dbReference>
<evidence type="ECO:0000256" key="1">
    <source>
        <dbReference type="ARBA" id="ARBA00006259"/>
    </source>
</evidence>
<dbReference type="AlphaFoldDB" id="A0A9W7VXS7"/>
<comment type="subcellular location">
    <subcellularLocation>
        <location evidence="6">Cytoplasm</location>
    </subcellularLocation>
    <subcellularLocation>
        <location evidence="6">Preautophagosomal structure membrane</location>
        <topology evidence="6">Peripheral membrane protein</topology>
    </subcellularLocation>
</comment>
<dbReference type="Pfam" id="PF04108">
    <property type="entry name" value="ATG17_like"/>
    <property type="match status" value="1"/>
</dbReference>
<name>A0A9W7VXS7_9PEZI</name>
<comment type="function">
    <text evidence="6">Autophagy-specific protein that functions in response to autophagy-inducing signals as a scaffold to recruit other ATG proteins to organize preautophagosomal structure (PAS) formation. Modulates the timing and magnitude of the autophagy response, such as the size of the sequestering vesicles. Plays particularly a role in pexophagy and nucleophagy.</text>
</comment>
<proteinExistence type="inferred from homology"/>
<dbReference type="GO" id="GO:0030295">
    <property type="term" value="F:protein kinase activator activity"/>
    <property type="evidence" value="ECO:0007669"/>
    <property type="project" value="TreeGrafter"/>
</dbReference>
<dbReference type="GO" id="GO:1990316">
    <property type="term" value="C:Atg1/ULK1 kinase complex"/>
    <property type="evidence" value="ECO:0007669"/>
    <property type="project" value="TreeGrafter"/>
</dbReference>
<keyword evidence="3 6" id="KW-0963">Cytoplasm</keyword>
<sequence>MSSTESSSPSPPASPEASVQHEPPNLERLISFFVAAKRSLISGQYVQRAAEIVNDSRGLIAEIAALNARNTYARRGIDEQLDTLYAIRNGVVGIRDGAQAEFQSTIKTLDEANARLERTLETLRKTSVDAALQRRRDADVVPEADLALDQSGGTAPTDTSKKTLFEFIDANGHQELLAALHDLVDEFQAAEVDLQADMSRFDSILYLINEKLQANIIAGSGSDEVSRHRRTIYDKVSPPPSVTHLFRGIESHSIEIAHLMGSLTSHYDLSVTALKHTEGGGEAARKAIQQAEELSTKGAAAIEESLYRRTVPEPIDEVGRAEMLRVLEGDASQLEEVMGEMKEAMDVVEGNFETLCGMNDDVRQGNQALKEVVGLLKDMKMSLPNHLAAMNHFRESWSSIQRSIEYKVQDLLELMTFYTSFSKSYTRILQEVERRKIAEAQTEKLAMKVQKELDRLHELDQEARQDFVDEVNQFLPKDIWPGAVEGAVKWELKKGRGKGREW</sequence>